<reference evidence="1 2" key="1">
    <citation type="journal article" date="2018" name="Mol. Biol. Evol.">
        <title>Broad Genomic Sampling Reveals a Smut Pathogenic Ancestry of the Fungal Clade Ustilaginomycotina.</title>
        <authorList>
            <person name="Kijpornyongpan T."/>
            <person name="Mondo S.J."/>
            <person name="Barry K."/>
            <person name="Sandor L."/>
            <person name="Lee J."/>
            <person name="Lipzen A."/>
            <person name="Pangilinan J."/>
            <person name="LaButti K."/>
            <person name="Hainaut M."/>
            <person name="Henrissat B."/>
            <person name="Grigoriev I.V."/>
            <person name="Spatafora J.W."/>
            <person name="Aime M.C."/>
        </authorList>
    </citation>
    <scope>NUCLEOTIDE SEQUENCE [LARGE SCALE GENOMIC DNA]</scope>
    <source>
        <strain evidence="1 2">SA 807</strain>
    </source>
</reference>
<organism evidence="1 2">
    <name type="scientific">Violaceomyces palustris</name>
    <dbReference type="NCBI Taxonomy" id="1673888"/>
    <lineage>
        <taxon>Eukaryota</taxon>
        <taxon>Fungi</taxon>
        <taxon>Dikarya</taxon>
        <taxon>Basidiomycota</taxon>
        <taxon>Ustilaginomycotina</taxon>
        <taxon>Ustilaginomycetes</taxon>
        <taxon>Violaceomycetales</taxon>
        <taxon>Violaceomycetaceae</taxon>
        <taxon>Violaceomyces</taxon>
    </lineage>
</organism>
<keyword evidence="2" id="KW-1185">Reference proteome</keyword>
<protein>
    <submittedName>
        <fullName evidence="1">Uncharacterized protein</fullName>
    </submittedName>
</protein>
<name>A0ACD0NLS0_9BASI</name>
<dbReference type="Proteomes" id="UP000245626">
    <property type="component" value="Unassembled WGS sequence"/>
</dbReference>
<proteinExistence type="predicted"/>
<gene>
    <name evidence="1" type="ORF">IE53DRAFT_372088</name>
</gene>
<evidence type="ECO:0000313" key="1">
    <source>
        <dbReference type="EMBL" id="PWN46722.1"/>
    </source>
</evidence>
<sequence>MIKGQGSRSKLPNGTRLRNGHRPPHPSDSQNPGGDQSSKVLAPCAPRVPPSDRPLKILVFETNHKVIAFLIHLLSGVGIKCRNLAGSNVKANKRSLEVEQWGITLDVPVAFVSESMATGLNIMQASILIMAHMSFNGLMDD</sequence>
<accession>A0ACD0NLS0</accession>
<dbReference type="EMBL" id="KZ820753">
    <property type="protein sequence ID" value="PWN46722.1"/>
    <property type="molecule type" value="Genomic_DNA"/>
</dbReference>
<evidence type="ECO:0000313" key="2">
    <source>
        <dbReference type="Proteomes" id="UP000245626"/>
    </source>
</evidence>